<reference evidence="9" key="2">
    <citation type="submission" date="2021-01" db="EMBL/GenBank/DDBJ databases">
        <authorList>
            <person name="Schikora-Tamarit M.A."/>
        </authorList>
    </citation>
    <scope>NUCLEOTIDE SEQUENCE</scope>
    <source>
        <strain evidence="9">CBS2887</strain>
    </source>
</reference>
<evidence type="ECO:0000256" key="5">
    <source>
        <dbReference type="ARBA" id="ARBA00023163"/>
    </source>
</evidence>
<feature type="region of interest" description="Disordered" evidence="7">
    <location>
        <begin position="248"/>
        <end position="272"/>
    </location>
</feature>
<organism evidence="9 10">
    <name type="scientific">Wickerhamomyces pijperi</name>
    <name type="common">Yeast</name>
    <name type="synonym">Pichia pijperi</name>
    <dbReference type="NCBI Taxonomy" id="599730"/>
    <lineage>
        <taxon>Eukaryota</taxon>
        <taxon>Fungi</taxon>
        <taxon>Dikarya</taxon>
        <taxon>Ascomycota</taxon>
        <taxon>Saccharomycotina</taxon>
        <taxon>Saccharomycetes</taxon>
        <taxon>Phaffomycetales</taxon>
        <taxon>Wickerhamomycetaceae</taxon>
        <taxon>Wickerhamomyces</taxon>
    </lineage>
</organism>
<dbReference type="GO" id="GO:0005634">
    <property type="term" value="C:nucleus"/>
    <property type="evidence" value="ECO:0007669"/>
    <property type="project" value="TreeGrafter"/>
</dbReference>
<dbReference type="GO" id="GO:0000981">
    <property type="term" value="F:DNA-binding transcription factor activity, RNA polymerase II-specific"/>
    <property type="evidence" value="ECO:0007669"/>
    <property type="project" value="InterPro"/>
</dbReference>
<dbReference type="GO" id="GO:0001080">
    <property type="term" value="P:nitrogen catabolite activation of transcription from RNA polymerase II promoter"/>
    <property type="evidence" value="ECO:0007669"/>
    <property type="project" value="TreeGrafter"/>
</dbReference>
<dbReference type="OrthoDB" id="2264294at2759"/>
<feature type="compositionally biased region" description="Polar residues" evidence="7">
    <location>
        <begin position="886"/>
        <end position="910"/>
    </location>
</feature>
<evidence type="ECO:0000256" key="3">
    <source>
        <dbReference type="ARBA" id="ARBA00023015"/>
    </source>
</evidence>
<dbReference type="PANTHER" id="PTHR31668:SF4">
    <property type="entry name" value="TRANSCRIPTIONAL ACTIVATOR PROTEIN DAL81"/>
    <property type="match status" value="1"/>
</dbReference>
<evidence type="ECO:0000256" key="7">
    <source>
        <dbReference type="SAM" id="MobiDB-lite"/>
    </source>
</evidence>
<dbReference type="InterPro" id="IPR007219">
    <property type="entry name" value="XnlR_reg_dom"/>
</dbReference>
<keyword evidence="4" id="KW-0238">DNA-binding</keyword>
<evidence type="ECO:0000313" key="9">
    <source>
        <dbReference type="EMBL" id="KAH3682103.1"/>
    </source>
</evidence>
<evidence type="ECO:0000256" key="6">
    <source>
        <dbReference type="ARBA" id="ARBA00023242"/>
    </source>
</evidence>
<evidence type="ECO:0000256" key="4">
    <source>
        <dbReference type="ARBA" id="ARBA00023125"/>
    </source>
</evidence>
<feature type="compositionally biased region" description="Low complexity" evidence="7">
    <location>
        <begin position="136"/>
        <end position="160"/>
    </location>
</feature>
<accession>A0A9P8Q164</accession>
<feature type="domain" description="Zn(2)-C6 fungal-type" evidence="8">
    <location>
        <begin position="166"/>
        <end position="203"/>
    </location>
</feature>
<dbReference type="EMBL" id="JAEUBG010003944">
    <property type="protein sequence ID" value="KAH3682103.1"/>
    <property type="molecule type" value="Genomic_DNA"/>
</dbReference>
<keyword evidence="3" id="KW-0805">Transcription regulation</keyword>
<dbReference type="AlphaFoldDB" id="A0A9P8Q164"/>
<feature type="compositionally biased region" description="Low complexity" evidence="7">
    <location>
        <begin position="248"/>
        <end position="264"/>
    </location>
</feature>
<dbReference type="Proteomes" id="UP000774326">
    <property type="component" value="Unassembled WGS sequence"/>
</dbReference>
<keyword evidence="6" id="KW-0539">Nucleus</keyword>
<sequence length="910" mass="103096">MMQSSSSNDKEPSSTAPSSQPNNNGNSQSANSAANNNENLLHQSSHDFLDSHHDFLDSQSMQIFNATDKDFFNHYENMLRQNKISLNSNNNSHSNSPANNLKSPSLSQQSPLSISNAQNTGNTPSATNSNSLFKPQGNSGNNNNSNNTNNNSSSSSNVTQTQTQTQCDHCRRRQVECIVMPSNNPSGTTSCVQCQSKNLKCNFNRSVSSLKRGLSEDNIQNHNSPSNPTTSGVSNLQQQFLIQQQQTQTQAQSQAQNQQQQQQQQKRRKMQYPRSSFYIGDNNTIFDNFIFQNFPLDKVDQFKVDDTFNIRKVSHDVMFLLKDDYEENSIIRTDLALEEIENAIRPNGYNLVQLFFNKLHNHLPVLHKEVFLEKYSRSFKEFSPSLLGIVYLLALQFIPESKIPNKALIESKIYNLVMSTFNATIAKPRLSSIQSGLLILHYRIYYRNWDNNWNLIQQIVSIGENLGLGIDCQDWKLPKWERCLRRRLGWLLLIQEKWISVLESKISHIVIGRNFNLKVLTDADFNESDDRQSVEVFKNFIELTLILTEILEKFYNQLPSPQQTRNNFQTVLALAKPIQIQLRTWYQTMQASPVKYPNFLQFNYYICEIMLHRKIILNITNNPSSSRNSNDQLPSPKIPVELVKICKDAAKTRLLAVLKFLKAISTPSATSTLSDINSEYWHLTAVNNLYLVSTFSLILLLNSNEDIQSQTDMYNFGLGSANPIAGLASGLSIDEDLKKLIVEFREILASNAGSDANSPSIRFIQIARVKIELIFGKFEAVLNGHRQQQQQQQLGGNINNNNNQFNIYQTPGMFSDFNSPMPPFGTGNGSTADTPNNFHQLGQQIGNNNSNMNNFHSPLANNNNTNTNTNNNNNNNQHTPSHHSPLVNNNINNTNHSPMNILHQHQSPHS</sequence>
<keyword evidence="5" id="KW-0804">Transcription</keyword>
<dbReference type="InterPro" id="IPR036864">
    <property type="entry name" value="Zn2-C6_fun-type_DNA-bd_sf"/>
</dbReference>
<dbReference type="InterPro" id="IPR001138">
    <property type="entry name" value="Zn2Cys6_DnaBD"/>
</dbReference>
<reference evidence="9" key="1">
    <citation type="journal article" date="2021" name="Open Biol.">
        <title>Shared evolutionary footprints suggest mitochondrial oxidative damage underlies multiple complex I losses in fungi.</title>
        <authorList>
            <person name="Schikora-Tamarit M.A."/>
            <person name="Marcet-Houben M."/>
            <person name="Nosek J."/>
            <person name="Gabaldon T."/>
        </authorList>
    </citation>
    <scope>NUCLEOTIDE SEQUENCE</scope>
    <source>
        <strain evidence="9">CBS2887</strain>
    </source>
</reference>
<dbReference type="GO" id="GO:0008270">
    <property type="term" value="F:zinc ion binding"/>
    <property type="evidence" value="ECO:0007669"/>
    <property type="project" value="InterPro"/>
</dbReference>
<dbReference type="GO" id="GO:0003677">
    <property type="term" value="F:DNA binding"/>
    <property type="evidence" value="ECO:0007669"/>
    <property type="project" value="UniProtKB-KW"/>
</dbReference>
<keyword evidence="2" id="KW-0862">Zinc</keyword>
<dbReference type="Pfam" id="PF04082">
    <property type="entry name" value="Fungal_trans"/>
    <property type="match status" value="1"/>
</dbReference>
<feature type="compositionally biased region" description="Low complexity" evidence="7">
    <location>
        <begin position="85"/>
        <end position="113"/>
    </location>
</feature>
<gene>
    <name evidence="9" type="ORF">WICPIJ_006906</name>
</gene>
<dbReference type="PROSITE" id="PS50048">
    <property type="entry name" value="ZN2_CY6_FUNGAL_2"/>
    <property type="match status" value="1"/>
</dbReference>
<feature type="compositionally biased region" description="Low complexity" evidence="7">
    <location>
        <begin position="16"/>
        <end position="34"/>
    </location>
</feature>
<evidence type="ECO:0000313" key="10">
    <source>
        <dbReference type="Proteomes" id="UP000774326"/>
    </source>
</evidence>
<feature type="region of interest" description="Disordered" evidence="7">
    <location>
        <begin position="85"/>
        <end position="160"/>
    </location>
</feature>
<feature type="compositionally biased region" description="Low complexity" evidence="7">
    <location>
        <begin position="861"/>
        <end position="876"/>
    </location>
</feature>
<proteinExistence type="predicted"/>
<dbReference type="InterPro" id="IPR050797">
    <property type="entry name" value="Carb_Metab_Trans_Reg"/>
</dbReference>
<dbReference type="PANTHER" id="PTHR31668">
    <property type="entry name" value="GLUCOSE TRANSPORT TRANSCRIPTION REGULATOR RGT1-RELATED-RELATED"/>
    <property type="match status" value="1"/>
</dbReference>
<keyword evidence="10" id="KW-1185">Reference proteome</keyword>
<name>A0A9P8Q164_WICPI</name>
<dbReference type="CDD" id="cd12148">
    <property type="entry name" value="fungal_TF_MHR"/>
    <property type="match status" value="1"/>
</dbReference>
<dbReference type="GO" id="GO:0006351">
    <property type="term" value="P:DNA-templated transcription"/>
    <property type="evidence" value="ECO:0007669"/>
    <property type="project" value="InterPro"/>
</dbReference>
<feature type="region of interest" description="Disordered" evidence="7">
    <location>
        <begin position="1"/>
        <end position="34"/>
    </location>
</feature>
<feature type="region of interest" description="Disordered" evidence="7">
    <location>
        <begin position="846"/>
        <end position="910"/>
    </location>
</feature>
<comment type="caution">
    <text evidence="9">The sequence shown here is derived from an EMBL/GenBank/DDBJ whole genome shotgun (WGS) entry which is preliminary data.</text>
</comment>
<dbReference type="SUPFAM" id="SSF57701">
    <property type="entry name" value="Zn2/Cys6 DNA-binding domain"/>
    <property type="match status" value="1"/>
</dbReference>
<evidence type="ECO:0000256" key="1">
    <source>
        <dbReference type="ARBA" id="ARBA00022723"/>
    </source>
</evidence>
<evidence type="ECO:0000256" key="2">
    <source>
        <dbReference type="ARBA" id="ARBA00022833"/>
    </source>
</evidence>
<evidence type="ECO:0000259" key="8">
    <source>
        <dbReference type="PROSITE" id="PS50048"/>
    </source>
</evidence>
<keyword evidence="1" id="KW-0479">Metal-binding</keyword>
<dbReference type="CDD" id="cd00067">
    <property type="entry name" value="GAL4"/>
    <property type="match status" value="1"/>
</dbReference>
<feature type="compositionally biased region" description="Polar residues" evidence="7">
    <location>
        <begin position="114"/>
        <end position="133"/>
    </location>
</feature>
<protein>
    <recommendedName>
        <fullName evidence="8">Zn(2)-C6 fungal-type domain-containing protein</fullName>
    </recommendedName>
</protein>